<organism evidence="6 7">
    <name type="scientific">Longimycelium tulufanense</name>
    <dbReference type="NCBI Taxonomy" id="907463"/>
    <lineage>
        <taxon>Bacteria</taxon>
        <taxon>Bacillati</taxon>
        <taxon>Actinomycetota</taxon>
        <taxon>Actinomycetes</taxon>
        <taxon>Pseudonocardiales</taxon>
        <taxon>Pseudonocardiaceae</taxon>
        <taxon>Longimycelium</taxon>
    </lineage>
</organism>
<dbReference type="Gene3D" id="3.40.50.1220">
    <property type="entry name" value="TPP-binding domain"/>
    <property type="match status" value="1"/>
</dbReference>
<keyword evidence="4" id="KW-0479">Metal-binding</keyword>
<dbReference type="AlphaFoldDB" id="A0A8J3C8R2"/>
<sequence length="277" mass="29884">MHPGGTDTGAEWAKAAELIATARRITVLTGAGVSTDSGIPDFRGPDGVWTRQPETQRLFTLHAYVDDPEVRRRAWRARAEHPAWHAEPNPTHLALVELERSGRLRALLTQNIDELHQRAGSDPGLVVELHGSLFGTVCLTCGARGQMRDALRRLAEGEDDPHCEGCYGILKSTTVSFGQPLDPDVLRRAREAALDCDLLLAAGTSLTVQPAAGLVGLAAQAGAAVLICNAEPTPYDPFASAVLRDPVATTLPELARVPVRDLPRLRMTTWGDPSTWD</sequence>
<dbReference type="InterPro" id="IPR026590">
    <property type="entry name" value="Ssirtuin_cat_dom"/>
</dbReference>
<dbReference type="Proteomes" id="UP000637578">
    <property type="component" value="Unassembled WGS sequence"/>
</dbReference>
<dbReference type="InterPro" id="IPR029035">
    <property type="entry name" value="DHS-like_NAD/FAD-binding_dom"/>
</dbReference>
<dbReference type="RefSeq" id="WP_229686369.1">
    <property type="nucleotide sequence ID" value="NZ_BMMK01000012.1"/>
</dbReference>
<dbReference type="InterPro" id="IPR003000">
    <property type="entry name" value="Sirtuin"/>
</dbReference>
<dbReference type="CDD" id="cd01407">
    <property type="entry name" value="SIR2-fam"/>
    <property type="match status" value="1"/>
</dbReference>
<dbReference type="InterPro" id="IPR026591">
    <property type="entry name" value="Sirtuin_cat_small_dom_sf"/>
</dbReference>
<evidence type="ECO:0000259" key="5">
    <source>
        <dbReference type="PROSITE" id="PS50305"/>
    </source>
</evidence>
<dbReference type="EC" id="2.3.1.286" evidence="1"/>
<feature type="binding site" evidence="4">
    <location>
        <position position="163"/>
    </location>
    <ligand>
        <name>Zn(2+)</name>
        <dbReference type="ChEBI" id="CHEBI:29105"/>
    </ligand>
</feature>
<dbReference type="GO" id="GO:0046872">
    <property type="term" value="F:metal ion binding"/>
    <property type="evidence" value="ECO:0007669"/>
    <property type="project" value="UniProtKB-KW"/>
</dbReference>
<dbReference type="InterPro" id="IPR050134">
    <property type="entry name" value="NAD-dep_sirtuin_deacylases"/>
</dbReference>
<dbReference type="GO" id="GO:0017136">
    <property type="term" value="F:histone deacetylase activity, NAD-dependent"/>
    <property type="evidence" value="ECO:0007669"/>
    <property type="project" value="TreeGrafter"/>
</dbReference>
<proteinExistence type="predicted"/>
<evidence type="ECO:0000313" key="7">
    <source>
        <dbReference type="Proteomes" id="UP000637578"/>
    </source>
</evidence>
<keyword evidence="2" id="KW-0808">Transferase</keyword>
<evidence type="ECO:0000256" key="4">
    <source>
        <dbReference type="PROSITE-ProRule" id="PRU00236"/>
    </source>
</evidence>
<name>A0A8J3C8R2_9PSEU</name>
<evidence type="ECO:0000256" key="2">
    <source>
        <dbReference type="ARBA" id="ARBA00022679"/>
    </source>
</evidence>
<keyword evidence="7" id="KW-1185">Reference proteome</keyword>
<evidence type="ECO:0000256" key="1">
    <source>
        <dbReference type="ARBA" id="ARBA00012928"/>
    </source>
</evidence>
<dbReference type="Pfam" id="PF02146">
    <property type="entry name" value="SIR2"/>
    <property type="match status" value="1"/>
</dbReference>
<dbReference type="SUPFAM" id="SSF52467">
    <property type="entry name" value="DHS-like NAD/FAD-binding domain"/>
    <property type="match status" value="1"/>
</dbReference>
<evidence type="ECO:0000256" key="3">
    <source>
        <dbReference type="ARBA" id="ARBA00023027"/>
    </source>
</evidence>
<protein>
    <recommendedName>
        <fullName evidence="1">protein acetyllysine N-acetyltransferase</fullName>
        <ecNumber evidence="1">2.3.1.286</ecNumber>
    </recommendedName>
</protein>
<feature type="binding site" evidence="4">
    <location>
        <position position="166"/>
    </location>
    <ligand>
        <name>Zn(2+)</name>
        <dbReference type="ChEBI" id="CHEBI:29105"/>
    </ligand>
</feature>
<keyword evidence="4" id="KW-0862">Zinc</keyword>
<dbReference type="PANTHER" id="PTHR11085:SF4">
    <property type="entry name" value="NAD-DEPENDENT PROTEIN DEACYLASE"/>
    <property type="match status" value="1"/>
</dbReference>
<feature type="binding site" evidence="4">
    <location>
        <position position="138"/>
    </location>
    <ligand>
        <name>Zn(2+)</name>
        <dbReference type="ChEBI" id="CHEBI:29105"/>
    </ligand>
</feature>
<feature type="binding site" evidence="4">
    <location>
        <position position="141"/>
    </location>
    <ligand>
        <name>Zn(2+)</name>
        <dbReference type="ChEBI" id="CHEBI:29105"/>
    </ligand>
</feature>
<reference evidence="6" key="1">
    <citation type="journal article" date="2014" name="Int. J. Syst. Evol. Microbiol.">
        <title>Complete genome sequence of Corynebacterium casei LMG S-19264T (=DSM 44701T), isolated from a smear-ripened cheese.</title>
        <authorList>
            <consortium name="US DOE Joint Genome Institute (JGI-PGF)"/>
            <person name="Walter F."/>
            <person name="Albersmeier A."/>
            <person name="Kalinowski J."/>
            <person name="Ruckert C."/>
        </authorList>
    </citation>
    <scope>NUCLEOTIDE SEQUENCE</scope>
    <source>
        <strain evidence="6">CGMCC 4.5737</strain>
    </source>
</reference>
<feature type="active site" description="Proton acceptor" evidence="4">
    <location>
        <position position="130"/>
    </location>
</feature>
<gene>
    <name evidence="6" type="primary">cobB2</name>
    <name evidence="6" type="ORF">GCM10012275_29150</name>
</gene>
<accession>A0A8J3C8R2</accession>
<comment type="caution">
    <text evidence="6">The sequence shown here is derived from an EMBL/GenBank/DDBJ whole genome shotgun (WGS) entry which is preliminary data.</text>
</comment>
<evidence type="ECO:0000313" key="6">
    <source>
        <dbReference type="EMBL" id="GGM56237.1"/>
    </source>
</evidence>
<dbReference type="GO" id="GO:0070403">
    <property type="term" value="F:NAD+ binding"/>
    <property type="evidence" value="ECO:0007669"/>
    <property type="project" value="InterPro"/>
</dbReference>
<dbReference type="PROSITE" id="PS50305">
    <property type="entry name" value="SIRTUIN"/>
    <property type="match status" value="1"/>
</dbReference>
<feature type="domain" description="Deacetylase sirtuin-type" evidence="5">
    <location>
        <begin position="5"/>
        <end position="268"/>
    </location>
</feature>
<dbReference type="Gene3D" id="3.30.1600.10">
    <property type="entry name" value="SIR2/SIRT2 'Small Domain"/>
    <property type="match status" value="1"/>
</dbReference>
<reference evidence="6" key="2">
    <citation type="submission" date="2020-09" db="EMBL/GenBank/DDBJ databases">
        <authorList>
            <person name="Sun Q."/>
            <person name="Zhou Y."/>
        </authorList>
    </citation>
    <scope>NUCLEOTIDE SEQUENCE</scope>
    <source>
        <strain evidence="6">CGMCC 4.5737</strain>
    </source>
</reference>
<dbReference type="EMBL" id="BMMK01000012">
    <property type="protein sequence ID" value="GGM56237.1"/>
    <property type="molecule type" value="Genomic_DNA"/>
</dbReference>
<keyword evidence="3" id="KW-0520">NAD</keyword>
<dbReference type="PANTHER" id="PTHR11085">
    <property type="entry name" value="NAD-DEPENDENT PROTEIN DEACYLASE SIRTUIN-5, MITOCHONDRIAL-RELATED"/>
    <property type="match status" value="1"/>
</dbReference>